<feature type="compositionally biased region" description="Polar residues" evidence="1">
    <location>
        <begin position="118"/>
        <end position="127"/>
    </location>
</feature>
<protein>
    <submittedName>
        <fullName evidence="2">Uncharacterized protein</fullName>
    </submittedName>
</protein>
<dbReference type="EMBL" id="JAYMYQ010000005">
    <property type="protein sequence ID" value="KAK7328515.1"/>
    <property type="molecule type" value="Genomic_DNA"/>
</dbReference>
<organism evidence="2 3">
    <name type="scientific">Canavalia gladiata</name>
    <name type="common">Sword bean</name>
    <name type="synonym">Dolichos gladiatus</name>
    <dbReference type="NCBI Taxonomy" id="3824"/>
    <lineage>
        <taxon>Eukaryota</taxon>
        <taxon>Viridiplantae</taxon>
        <taxon>Streptophyta</taxon>
        <taxon>Embryophyta</taxon>
        <taxon>Tracheophyta</taxon>
        <taxon>Spermatophyta</taxon>
        <taxon>Magnoliopsida</taxon>
        <taxon>eudicotyledons</taxon>
        <taxon>Gunneridae</taxon>
        <taxon>Pentapetalae</taxon>
        <taxon>rosids</taxon>
        <taxon>fabids</taxon>
        <taxon>Fabales</taxon>
        <taxon>Fabaceae</taxon>
        <taxon>Papilionoideae</taxon>
        <taxon>50 kb inversion clade</taxon>
        <taxon>NPAAA clade</taxon>
        <taxon>indigoferoid/millettioid clade</taxon>
        <taxon>Phaseoleae</taxon>
        <taxon>Canavalia</taxon>
    </lineage>
</organism>
<name>A0AAN9L2X8_CANGL</name>
<reference evidence="2 3" key="1">
    <citation type="submission" date="2024-01" db="EMBL/GenBank/DDBJ databases">
        <title>The genomes of 5 underutilized Papilionoideae crops provide insights into root nodulation and disease resistanc.</title>
        <authorList>
            <person name="Jiang F."/>
        </authorList>
    </citation>
    <scope>NUCLEOTIDE SEQUENCE [LARGE SCALE GENOMIC DNA]</scope>
    <source>
        <strain evidence="2">LVBAO_FW01</strain>
        <tissue evidence="2">Leaves</tissue>
    </source>
</reference>
<accession>A0AAN9L2X8</accession>
<sequence length="169" mass="18606">MSYTKERSNTENKNSQMRIDNHLQALMRQLTRDKVKKIWSLAKDVGVVGSENEEWLDSLEKKDGYRRKEPKHLTPIGGRSSTSSTSRLMGFTIQRICCISPVSGQMINGRLPIPVQRPSGTANSGTVSSPSLSMPRSQSQTVVVENPMSIDSSGKLVSNVVVGVTTDKK</sequence>
<evidence type="ECO:0000313" key="2">
    <source>
        <dbReference type="EMBL" id="KAK7328515.1"/>
    </source>
</evidence>
<gene>
    <name evidence="2" type="ORF">VNO77_22624</name>
</gene>
<feature type="region of interest" description="Disordered" evidence="1">
    <location>
        <begin position="113"/>
        <end position="140"/>
    </location>
</feature>
<keyword evidence="3" id="KW-1185">Reference proteome</keyword>
<proteinExistence type="predicted"/>
<evidence type="ECO:0000256" key="1">
    <source>
        <dbReference type="SAM" id="MobiDB-lite"/>
    </source>
</evidence>
<feature type="compositionally biased region" description="Low complexity" evidence="1">
    <location>
        <begin position="128"/>
        <end position="140"/>
    </location>
</feature>
<dbReference type="Proteomes" id="UP001367508">
    <property type="component" value="Unassembled WGS sequence"/>
</dbReference>
<comment type="caution">
    <text evidence="2">The sequence shown here is derived from an EMBL/GenBank/DDBJ whole genome shotgun (WGS) entry which is preliminary data.</text>
</comment>
<evidence type="ECO:0000313" key="3">
    <source>
        <dbReference type="Proteomes" id="UP001367508"/>
    </source>
</evidence>
<dbReference type="AlphaFoldDB" id="A0AAN9L2X8"/>